<proteinExistence type="inferred from homology"/>
<dbReference type="PANTHER" id="PTHR23421">
    <property type="entry name" value="BETA-GALACTOSIDASE RELATED"/>
    <property type="match status" value="1"/>
</dbReference>
<dbReference type="Gene3D" id="3.20.20.80">
    <property type="entry name" value="Glycosidases"/>
    <property type="match status" value="1"/>
</dbReference>
<evidence type="ECO:0000256" key="5">
    <source>
        <dbReference type="RuleBase" id="RU003679"/>
    </source>
</evidence>
<dbReference type="FunFam" id="2.60.120.260:FF:000049">
    <property type="entry name" value="Beta-galactosidase"/>
    <property type="match status" value="1"/>
</dbReference>
<evidence type="ECO:0000313" key="9">
    <source>
        <dbReference type="EMBL" id="KAK3107498.1"/>
    </source>
</evidence>
<keyword evidence="3" id="KW-0326">Glycosidase</keyword>
<dbReference type="Pfam" id="PF01301">
    <property type="entry name" value="Glyco_hydro_35"/>
    <property type="match status" value="1"/>
</dbReference>
<dbReference type="PIRSF" id="PIRSF006336">
    <property type="entry name" value="B-gal"/>
    <property type="match status" value="1"/>
</dbReference>
<sequence length="601" mass="69782">MYESKGSLKFKKRQLLLDGKPFRIMSGAVHYFRILPQYWKSTLLKMKACGLNTVETYVPWNLHEAVPGQFDFEGVHDTLHIKKFIELAYEVGLYVILRPGPYICSEWDFGGLPSWLLRDPDMKVRSNYHGYQKAVRNYFSRLIPYIAPLQYSKGKNIIAVQIENEFGAYSEEIEHLAFLKSLLIKYGIEEMLFISDNKRGIARTKFYHDSLPTANFGNLKSGIDIFNYIKILSPDFPLIIMELWDGWFDHWGEKRHLGLSGEALEEALKVILKAGANINFYMFQGGTNFGFMNGANWFEERGYEPDITSYDYNSPISEYGEMTEKFMMILKLLRQHDVDMHQDPLPMEYLELQTNSRQCGQSYGFILYRKYLPRVGKLVIHGTVNDRMQVFWNGREVAVFDWKTQKYEVDFSKLNVYVTSNNTLDLLVENLGRVNFVRFGANRLNEERKGIIGTVMVDGKEAKNWLTYSLEFKTQFLNRVWNNENYKPLSSIARAPALYSTEFIIQGEPEDTFLSMEVCLCVWFVCMSVHIEHYSTEFNIQGEPEDTFLSMEGWTKGVVFINDFNIGRYWEIGPQKTLYVPAAILKQKTNTVSIATDNKAS</sequence>
<evidence type="ECO:0008006" key="11">
    <source>
        <dbReference type="Google" id="ProtNLM"/>
    </source>
</evidence>
<dbReference type="Gene3D" id="2.60.120.260">
    <property type="entry name" value="Galactose-binding domain-like"/>
    <property type="match status" value="2"/>
</dbReference>
<dbReference type="InterPro" id="IPR001944">
    <property type="entry name" value="Glycoside_Hdrlase_35"/>
</dbReference>
<dbReference type="SUPFAM" id="SSF49785">
    <property type="entry name" value="Galactose-binding domain-like"/>
    <property type="match status" value="1"/>
</dbReference>
<comment type="similarity">
    <text evidence="1 5">Belongs to the glycosyl hydrolase 35 family.</text>
</comment>
<feature type="active site" description="Nucleophile" evidence="4">
    <location>
        <position position="242"/>
    </location>
</feature>
<gene>
    <name evidence="9" type="ORF">FSP39_015857</name>
</gene>
<evidence type="ECO:0000259" key="8">
    <source>
        <dbReference type="Pfam" id="PF21467"/>
    </source>
</evidence>
<evidence type="ECO:0000256" key="2">
    <source>
        <dbReference type="ARBA" id="ARBA00022801"/>
    </source>
</evidence>
<dbReference type="InterPro" id="IPR048912">
    <property type="entry name" value="BetaGal1-like_ABD1"/>
</dbReference>
<feature type="domain" description="Glycoside hydrolase 35 catalytic" evidence="6">
    <location>
        <begin position="14"/>
        <end position="334"/>
    </location>
</feature>
<keyword evidence="2" id="KW-0378">Hydrolase</keyword>
<organism evidence="9 10">
    <name type="scientific">Pinctada imbricata</name>
    <name type="common">Atlantic pearl-oyster</name>
    <name type="synonym">Pinctada martensii</name>
    <dbReference type="NCBI Taxonomy" id="66713"/>
    <lineage>
        <taxon>Eukaryota</taxon>
        <taxon>Metazoa</taxon>
        <taxon>Spiralia</taxon>
        <taxon>Lophotrochozoa</taxon>
        <taxon>Mollusca</taxon>
        <taxon>Bivalvia</taxon>
        <taxon>Autobranchia</taxon>
        <taxon>Pteriomorphia</taxon>
        <taxon>Pterioida</taxon>
        <taxon>Pterioidea</taxon>
        <taxon>Pteriidae</taxon>
        <taxon>Pinctada</taxon>
    </lineage>
</organism>
<feature type="domain" description="Beta-galactosidase 1-like first all-beta" evidence="7">
    <location>
        <begin position="358"/>
        <end position="471"/>
    </location>
</feature>
<dbReference type="Pfam" id="PF21467">
    <property type="entry name" value="BetaGal_gal-bd"/>
    <property type="match status" value="1"/>
</dbReference>
<reference evidence="9" key="1">
    <citation type="submission" date="2019-08" db="EMBL/GenBank/DDBJ databases">
        <title>The improved chromosome-level genome for the pearl oyster Pinctada fucata martensii using PacBio sequencing and Hi-C.</title>
        <authorList>
            <person name="Zheng Z."/>
        </authorList>
    </citation>
    <scope>NUCLEOTIDE SEQUENCE</scope>
    <source>
        <strain evidence="9">ZZ-2019</strain>
        <tissue evidence="9">Adductor muscle</tissue>
    </source>
</reference>
<dbReference type="InterPro" id="IPR017853">
    <property type="entry name" value="GH"/>
</dbReference>
<dbReference type="EMBL" id="VSWD01000002">
    <property type="protein sequence ID" value="KAK3107498.1"/>
    <property type="molecule type" value="Genomic_DNA"/>
</dbReference>
<dbReference type="GO" id="GO:0004565">
    <property type="term" value="F:beta-galactosidase activity"/>
    <property type="evidence" value="ECO:0007669"/>
    <property type="project" value="InterPro"/>
</dbReference>
<evidence type="ECO:0000256" key="4">
    <source>
        <dbReference type="PIRSR" id="PIRSR006336-1"/>
    </source>
</evidence>
<evidence type="ECO:0000256" key="1">
    <source>
        <dbReference type="ARBA" id="ARBA00009809"/>
    </source>
</evidence>
<evidence type="ECO:0000313" key="10">
    <source>
        <dbReference type="Proteomes" id="UP001186944"/>
    </source>
</evidence>
<evidence type="ECO:0000256" key="3">
    <source>
        <dbReference type="ARBA" id="ARBA00023295"/>
    </source>
</evidence>
<dbReference type="InterPro" id="IPR048913">
    <property type="entry name" value="BetaGal_gal-bd"/>
</dbReference>
<dbReference type="InterPro" id="IPR031330">
    <property type="entry name" value="Gly_Hdrlase_35_cat"/>
</dbReference>
<protein>
    <recommendedName>
        <fullName evidence="11">Beta-galactosidase</fullName>
    </recommendedName>
</protein>
<keyword evidence="10" id="KW-1185">Reference proteome</keyword>
<dbReference type="Proteomes" id="UP001186944">
    <property type="component" value="Unassembled WGS sequence"/>
</dbReference>
<accession>A0AA88YKP5</accession>
<name>A0AA88YKP5_PINIB</name>
<dbReference type="Pfam" id="PF21317">
    <property type="entry name" value="BetaGal_ABD_1"/>
    <property type="match status" value="1"/>
</dbReference>
<dbReference type="PRINTS" id="PR00742">
    <property type="entry name" value="GLHYDRLASE35"/>
</dbReference>
<evidence type="ECO:0000259" key="7">
    <source>
        <dbReference type="Pfam" id="PF21317"/>
    </source>
</evidence>
<dbReference type="AlphaFoldDB" id="A0AA88YKP5"/>
<feature type="active site" description="Proton donor" evidence="4">
    <location>
        <position position="165"/>
    </location>
</feature>
<evidence type="ECO:0000259" key="6">
    <source>
        <dbReference type="Pfam" id="PF01301"/>
    </source>
</evidence>
<dbReference type="InterPro" id="IPR026283">
    <property type="entry name" value="B-gal_1-like"/>
</dbReference>
<feature type="domain" description="Beta-galactosidase galactose-binding" evidence="8">
    <location>
        <begin position="534"/>
        <end position="590"/>
    </location>
</feature>
<comment type="caution">
    <text evidence="9">The sequence shown here is derived from an EMBL/GenBank/DDBJ whole genome shotgun (WGS) entry which is preliminary data.</text>
</comment>
<dbReference type="GO" id="GO:0005975">
    <property type="term" value="P:carbohydrate metabolic process"/>
    <property type="evidence" value="ECO:0007669"/>
    <property type="project" value="InterPro"/>
</dbReference>
<dbReference type="SUPFAM" id="SSF51445">
    <property type="entry name" value="(Trans)glycosidases"/>
    <property type="match status" value="1"/>
</dbReference>
<dbReference type="InterPro" id="IPR008979">
    <property type="entry name" value="Galactose-bd-like_sf"/>
</dbReference>